<proteinExistence type="predicted"/>
<dbReference type="Pfam" id="PF03551">
    <property type="entry name" value="PadR"/>
    <property type="match status" value="1"/>
</dbReference>
<evidence type="ECO:0000259" key="1">
    <source>
        <dbReference type="Pfam" id="PF03551"/>
    </source>
</evidence>
<dbReference type="RefSeq" id="WP_243553444.1">
    <property type="nucleotide sequence ID" value="NZ_CP094528.1"/>
</dbReference>
<sequence>MASAAFRLTPLAVTALALLEEGPMHPYEMLQLLNLRGKAALLQIKPPSLYHSMNRLVEVGFVTVHGTEREGNRPERTVYALTAAGRAAYIAWVRVRLDDPASPQEFAVALAECHNLGPDEVAAVLGRRCDRIVADLAELDDQLAAARARALPEAFLLESDRRRAVLAADLAWTSDLLRRLDADEVVWSLDDPRAGAPLHARKEHS</sequence>
<dbReference type="SUPFAM" id="SSF46785">
    <property type="entry name" value="Winged helix' DNA-binding domain"/>
    <property type="match status" value="1"/>
</dbReference>
<keyword evidence="3" id="KW-1185">Reference proteome</keyword>
<dbReference type="EMBL" id="CP094528">
    <property type="protein sequence ID" value="UOE42500.1"/>
    <property type="molecule type" value="Genomic_DNA"/>
</dbReference>
<reference evidence="2 3" key="1">
    <citation type="submission" date="2022-03" db="EMBL/GenBank/DDBJ databases">
        <title>Mucilaginibacter sp. isolated from the gut of Protaetia brevitarsis seulensis larvae.</title>
        <authorList>
            <person name="Won M."/>
            <person name="Kim S.-J."/>
            <person name="Kwon S.-W."/>
        </authorList>
    </citation>
    <scope>NUCLEOTIDE SEQUENCE [LARGE SCALE GENOMIC DNA]</scope>
    <source>
        <strain evidence="2 3">CFWR-12</strain>
    </source>
</reference>
<organism evidence="2 3">
    <name type="scientific">Agromyces larvae</name>
    <dbReference type="NCBI Taxonomy" id="2929802"/>
    <lineage>
        <taxon>Bacteria</taxon>
        <taxon>Bacillati</taxon>
        <taxon>Actinomycetota</taxon>
        <taxon>Actinomycetes</taxon>
        <taxon>Micrococcales</taxon>
        <taxon>Microbacteriaceae</taxon>
        <taxon>Agromyces</taxon>
    </lineage>
</organism>
<dbReference type="InterPro" id="IPR036390">
    <property type="entry name" value="WH_DNA-bd_sf"/>
</dbReference>
<accession>A0ABY4BTH5</accession>
<dbReference type="Proteomes" id="UP000832097">
    <property type="component" value="Chromosome"/>
</dbReference>
<dbReference type="Gene3D" id="1.10.10.10">
    <property type="entry name" value="Winged helix-like DNA-binding domain superfamily/Winged helix DNA-binding domain"/>
    <property type="match status" value="1"/>
</dbReference>
<protein>
    <submittedName>
        <fullName evidence="2">PadR family transcriptional regulator</fullName>
    </submittedName>
</protein>
<name>A0ABY4BTH5_9MICO</name>
<dbReference type="PANTHER" id="PTHR43252">
    <property type="entry name" value="TRANSCRIPTIONAL REGULATOR YQJI"/>
    <property type="match status" value="1"/>
</dbReference>
<feature type="domain" description="Transcription regulator PadR N-terminal" evidence="1">
    <location>
        <begin position="16"/>
        <end position="88"/>
    </location>
</feature>
<gene>
    <name evidence="2" type="ORF">MTO99_09830</name>
</gene>
<dbReference type="InterPro" id="IPR036388">
    <property type="entry name" value="WH-like_DNA-bd_sf"/>
</dbReference>
<dbReference type="PANTHER" id="PTHR43252:SF2">
    <property type="entry name" value="TRANSCRIPTION REGULATOR, PADR-LIKE FAMILY"/>
    <property type="match status" value="1"/>
</dbReference>
<dbReference type="InterPro" id="IPR005149">
    <property type="entry name" value="Tscrpt_reg_PadR_N"/>
</dbReference>
<evidence type="ECO:0000313" key="2">
    <source>
        <dbReference type="EMBL" id="UOE42500.1"/>
    </source>
</evidence>
<evidence type="ECO:0000313" key="3">
    <source>
        <dbReference type="Proteomes" id="UP000832097"/>
    </source>
</evidence>